<evidence type="ECO:0000313" key="3">
    <source>
        <dbReference type="Proteomes" id="UP000032866"/>
    </source>
</evidence>
<organism evidence="2 3">
    <name type="scientific">Burkholderia cepacia GG4</name>
    <dbReference type="NCBI Taxonomy" id="1009846"/>
    <lineage>
        <taxon>Bacteria</taxon>
        <taxon>Pseudomonadati</taxon>
        <taxon>Pseudomonadota</taxon>
        <taxon>Betaproteobacteria</taxon>
        <taxon>Burkholderiales</taxon>
        <taxon>Burkholderiaceae</taxon>
        <taxon>Burkholderia</taxon>
        <taxon>Burkholderia cepacia complex</taxon>
    </lineage>
</organism>
<evidence type="ECO:0000256" key="1">
    <source>
        <dbReference type="SAM" id="MobiDB-lite"/>
    </source>
</evidence>
<accession>A0A9W3PB98</accession>
<dbReference type="EMBL" id="CP003775">
    <property type="protein sequence ID" value="AFQ50411.1"/>
    <property type="molecule type" value="Genomic_DNA"/>
</dbReference>
<dbReference type="RefSeq" id="WP_014899181.1">
    <property type="nucleotide sequence ID" value="NC_018514.1"/>
</dbReference>
<dbReference type="Proteomes" id="UP000032866">
    <property type="component" value="Chromosome 2"/>
</dbReference>
<sequence length="232" mass="24436">MTTHNEKSPLNQMESGQEKRSASEARALSGEDNGGSPENLSDKSRADALTDLLKSIATNLNAGLPGIALTRAEAALELLAASHVEQPEKSPAPLGGSEAAGRRIQANCPTSDIFESPPPSNNREFPTSISENDCEHRIALAPSQPAAAPIRDLIANDAYAMSFETMGQYRAALLAECDAPVEQPAAAPNPDTELGAFVRRLVAALADSPKSFLANVQRAIEDQASATPKHKS</sequence>
<feature type="region of interest" description="Disordered" evidence="1">
    <location>
        <begin position="1"/>
        <end position="44"/>
    </location>
</feature>
<reference evidence="2 3" key="1">
    <citation type="journal article" date="2012" name="J. Bacteriol.">
        <title>Complete Genome Sequence of Burkholderia sp. Strain GG4, a Betaproteobacterium That Reduces 3-Oxo-N-Acylhomoserine Lactones and Produces Different N-Acylhomoserine Lactones.</title>
        <authorList>
            <person name="Hong K.W."/>
            <person name="Koh C.L."/>
            <person name="Sam C.K."/>
            <person name="Yin W.F."/>
            <person name="Chan K.G."/>
        </authorList>
    </citation>
    <scope>NUCLEOTIDE SEQUENCE [LARGE SCALE GENOMIC DNA]</scope>
    <source>
        <strain evidence="2 3">GG4</strain>
    </source>
</reference>
<gene>
    <name evidence="2" type="ORF">GEM_4021</name>
</gene>
<name>A0A9W3PB98_BURCE</name>
<evidence type="ECO:0000313" key="2">
    <source>
        <dbReference type="EMBL" id="AFQ50411.1"/>
    </source>
</evidence>
<dbReference type="AlphaFoldDB" id="A0A9W3PB98"/>
<protein>
    <submittedName>
        <fullName evidence="2">Uncharacterized protein</fullName>
    </submittedName>
</protein>
<dbReference type="KEGG" id="bct:GEM_4021"/>
<proteinExistence type="predicted"/>